<feature type="signal peptide" evidence="1">
    <location>
        <begin position="1"/>
        <end position="24"/>
    </location>
</feature>
<evidence type="ECO:0000256" key="1">
    <source>
        <dbReference type="SAM" id="SignalP"/>
    </source>
</evidence>
<dbReference type="AlphaFoldDB" id="A0A4Y1X5T8"/>
<dbReference type="OrthoDB" id="1060107at2"/>
<sequence>MKNYLYETAVLLCLALLPGSGASAQECSALRTAGPRFAVRTNALYWATASLNAGFEVGLDPRTSWEVAGGYNPWTFGDNRKLKFWTAQTEFRYWLRRRFAGHFFGLHVLYADYNAGGVKLFGMGDRRYEGFLYGAGLSYGYQWVVGRRWNIEAMLGVGYIRSEYDRYVWKRCGRFLGSGRRNYFGPTRVGVSVGFMIR</sequence>
<dbReference type="Pfam" id="PF12099">
    <property type="entry name" value="DUF3575"/>
    <property type="match status" value="1"/>
</dbReference>
<protein>
    <recommendedName>
        <fullName evidence="4">DUF3575 domain-containing protein</fullName>
    </recommendedName>
</protein>
<dbReference type="EMBL" id="AP019736">
    <property type="protein sequence ID" value="BBL07688.1"/>
    <property type="molecule type" value="Genomic_DNA"/>
</dbReference>
<feature type="chain" id="PRO_5021495293" description="DUF3575 domain-containing protein" evidence="1">
    <location>
        <begin position="25"/>
        <end position="198"/>
    </location>
</feature>
<dbReference type="GeneID" id="98674309"/>
<evidence type="ECO:0000313" key="3">
    <source>
        <dbReference type="Proteomes" id="UP000319374"/>
    </source>
</evidence>
<dbReference type="RefSeq" id="WP_141429827.1">
    <property type="nucleotide sequence ID" value="NZ_AP019736.1"/>
</dbReference>
<proteinExistence type="predicted"/>
<keyword evidence="3" id="KW-1185">Reference proteome</keyword>
<gene>
    <name evidence="2" type="ORF">A5CPEGH6_23260</name>
</gene>
<dbReference type="KEGG" id="ada:A5CPEGH6_23260"/>
<reference evidence="3" key="1">
    <citation type="submission" date="2019-06" db="EMBL/GenBank/DDBJ databases">
        <title>Alistipes onderdonkii subsp. vulgaris subsp. nov., Alistipes dispar sp. nov. and Alistipes communis sp. nov., isolated from human faeces, and creation of Alistipes onderdonkii subsp. onderdonkii subsp. nov.</title>
        <authorList>
            <person name="Sakamoto M."/>
            <person name="Ikeyama N."/>
            <person name="Ogata Y."/>
            <person name="Suda W."/>
            <person name="Iino T."/>
            <person name="Hattori M."/>
            <person name="Ohkuma M."/>
        </authorList>
    </citation>
    <scope>NUCLEOTIDE SEQUENCE [LARGE SCALE GENOMIC DNA]</scope>
    <source>
        <strain evidence="3">5CPEGH6</strain>
    </source>
</reference>
<evidence type="ECO:0008006" key="4">
    <source>
        <dbReference type="Google" id="ProtNLM"/>
    </source>
</evidence>
<dbReference type="Proteomes" id="UP000319374">
    <property type="component" value="Chromosome"/>
</dbReference>
<dbReference type="SUPFAM" id="SSF103515">
    <property type="entry name" value="Autotransporter"/>
    <property type="match status" value="1"/>
</dbReference>
<accession>A0A4Y1X5T8</accession>
<evidence type="ECO:0000313" key="2">
    <source>
        <dbReference type="EMBL" id="BBL07688.1"/>
    </source>
</evidence>
<name>A0A4Y1X5T8_9BACT</name>
<dbReference type="InterPro" id="IPR036709">
    <property type="entry name" value="Autotransporte_beta_dom_sf"/>
</dbReference>
<keyword evidence="1" id="KW-0732">Signal</keyword>
<dbReference type="InterPro" id="IPR021958">
    <property type="entry name" value="DUF3575"/>
</dbReference>
<organism evidence="2 3">
    <name type="scientific">Alistipes dispar</name>
    <dbReference type="NCBI Taxonomy" id="2585119"/>
    <lineage>
        <taxon>Bacteria</taxon>
        <taxon>Pseudomonadati</taxon>
        <taxon>Bacteroidota</taxon>
        <taxon>Bacteroidia</taxon>
        <taxon>Bacteroidales</taxon>
        <taxon>Rikenellaceae</taxon>
        <taxon>Alistipes</taxon>
    </lineage>
</organism>